<accession>A0A518ER11</accession>
<name>A0A518ER11_9BACT</name>
<proteinExistence type="predicted"/>
<dbReference type="Proteomes" id="UP000320390">
    <property type="component" value="Chromosome"/>
</dbReference>
<organism evidence="2 3">
    <name type="scientific">Saltatorellus ferox</name>
    <dbReference type="NCBI Taxonomy" id="2528018"/>
    <lineage>
        <taxon>Bacteria</taxon>
        <taxon>Pseudomonadati</taxon>
        <taxon>Planctomycetota</taxon>
        <taxon>Planctomycetia</taxon>
        <taxon>Planctomycetia incertae sedis</taxon>
        <taxon>Saltatorellus</taxon>
    </lineage>
</organism>
<dbReference type="EMBL" id="CP036434">
    <property type="protein sequence ID" value="QDV06523.1"/>
    <property type="molecule type" value="Genomic_DNA"/>
</dbReference>
<evidence type="ECO:0000313" key="3">
    <source>
        <dbReference type="Proteomes" id="UP000320390"/>
    </source>
</evidence>
<evidence type="ECO:0000313" key="2">
    <source>
        <dbReference type="EMBL" id="QDV06523.1"/>
    </source>
</evidence>
<sequence precursor="true">MFPMLALLLSLAAPVPQTAAEVCSRFEGFDQDRDGKVEIERIVPLGFDLEPSTRESPPVDRPDLPARRRLLVFVENRLLLKSARGAALLSPLARLQEELTRDGHEALTLAITLSPDSLPRDERFALALREVLRAFDGDGRLDGALFVGHFPDASRDPSLEGRRIAEYLDRNRAVVTRAERVAPRPSSIAFAPRHASHVGPVVGEPAGAAWARFPDIESRSTWEAAGEAAARKRTYSWSVLADWTPGLRAIDPARWKPIELANSQLFLPDDLDLTEGETVPLYIHFQGGVSAAKKNFARMERRGVLLASTLAGFSSAFRTPYEDPAAFSDLLDSVDAALSERAGRPIRSEPVVITFFSAGYGAVREFLKHPAHFDRIQGLVSADSIYASVVSDEVRAPEAAQMVDFQRFAQAAARGEKSFVLVHGMYQTPYASTAECADAILWSVAGQRVPKAWTNERGFTTASEAHVGDFHLYTFDVAEPYIHVECMQMIPELVRKHL</sequence>
<feature type="signal peptide" evidence="1">
    <location>
        <begin position="1"/>
        <end position="19"/>
    </location>
</feature>
<evidence type="ECO:0000256" key="1">
    <source>
        <dbReference type="SAM" id="SignalP"/>
    </source>
</evidence>
<feature type="chain" id="PRO_5021975243" description="EF-hand domain-containing protein" evidence="1">
    <location>
        <begin position="20"/>
        <end position="498"/>
    </location>
</feature>
<keyword evidence="3" id="KW-1185">Reference proteome</keyword>
<reference evidence="2 3" key="1">
    <citation type="submission" date="2019-02" db="EMBL/GenBank/DDBJ databases">
        <title>Deep-cultivation of Planctomycetes and their phenomic and genomic characterization uncovers novel biology.</title>
        <authorList>
            <person name="Wiegand S."/>
            <person name="Jogler M."/>
            <person name="Boedeker C."/>
            <person name="Pinto D."/>
            <person name="Vollmers J."/>
            <person name="Rivas-Marin E."/>
            <person name="Kohn T."/>
            <person name="Peeters S.H."/>
            <person name="Heuer A."/>
            <person name="Rast P."/>
            <person name="Oberbeckmann S."/>
            <person name="Bunk B."/>
            <person name="Jeske O."/>
            <person name="Meyerdierks A."/>
            <person name="Storesund J.E."/>
            <person name="Kallscheuer N."/>
            <person name="Luecker S."/>
            <person name="Lage O.M."/>
            <person name="Pohl T."/>
            <person name="Merkel B.J."/>
            <person name="Hornburger P."/>
            <person name="Mueller R.-W."/>
            <person name="Bruemmer F."/>
            <person name="Labrenz M."/>
            <person name="Spormann A.M."/>
            <person name="Op den Camp H."/>
            <person name="Overmann J."/>
            <person name="Amann R."/>
            <person name="Jetten M.S.M."/>
            <person name="Mascher T."/>
            <person name="Medema M.H."/>
            <person name="Devos D.P."/>
            <person name="Kaster A.-K."/>
            <person name="Ovreas L."/>
            <person name="Rohde M."/>
            <person name="Galperin M.Y."/>
            <person name="Jogler C."/>
        </authorList>
    </citation>
    <scope>NUCLEOTIDE SEQUENCE [LARGE SCALE GENOMIC DNA]</scope>
    <source>
        <strain evidence="2 3">Poly30</strain>
    </source>
</reference>
<dbReference type="AlphaFoldDB" id="A0A518ER11"/>
<evidence type="ECO:0008006" key="4">
    <source>
        <dbReference type="Google" id="ProtNLM"/>
    </source>
</evidence>
<protein>
    <recommendedName>
        <fullName evidence="4">EF-hand domain-containing protein</fullName>
    </recommendedName>
</protein>
<dbReference type="RefSeq" id="WP_145196777.1">
    <property type="nucleotide sequence ID" value="NZ_CP036434.1"/>
</dbReference>
<keyword evidence="1" id="KW-0732">Signal</keyword>
<dbReference type="OrthoDB" id="835246at2"/>
<gene>
    <name evidence="2" type="ORF">Poly30_20330</name>
</gene>